<dbReference type="Pfam" id="PF13174">
    <property type="entry name" value="TPR_6"/>
    <property type="match status" value="1"/>
</dbReference>
<accession>A0A916RZU8</accession>
<keyword evidence="3" id="KW-1185">Reference proteome</keyword>
<dbReference type="Proteomes" id="UP000648801">
    <property type="component" value="Unassembled WGS sequence"/>
</dbReference>
<dbReference type="Gene3D" id="1.25.40.10">
    <property type="entry name" value="Tetratricopeptide repeat domain"/>
    <property type="match status" value="1"/>
</dbReference>
<comment type="caution">
    <text evidence="2">The sequence shown here is derived from an EMBL/GenBank/DDBJ whole genome shotgun (WGS) entry which is preliminary data.</text>
</comment>
<evidence type="ECO:0000313" key="3">
    <source>
        <dbReference type="Proteomes" id="UP000648801"/>
    </source>
</evidence>
<proteinExistence type="predicted"/>
<keyword evidence="1" id="KW-0812">Transmembrane</keyword>
<organism evidence="2 3">
    <name type="scientific">Edaphobacter acidisoli</name>
    <dbReference type="NCBI Taxonomy" id="2040573"/>
    <lineage>
        <taxon>Bacteria</taxon>
        <taxon>Pseudomonadati</taxon>
        <taxon>Acidobacteriota</taxon>
        <taxon>Terriglobia</taxon>
        <taxon>Terriglobales</taxon>
        <taxon>Acidobacteriaceae</taxon>
        <taxon>Edaphobacter</taxon>
    </lineage>
</organism>
<evidence type="ECO:0008006" key="4">
    <source>
        <dbReference type="Google" id="ProtNLM"/>
    </source>
</evidence>
<reference evidence="2" key="1">
    <citation type="journal article" date="2014" name="Int. J. Syst. Evol. Microbiol.">
        <title>Complete genome sequence of Corynebacterium casei LMG S-19264T (=DSM 44701T), isolated from a smear-ripened cheese.</title>
        <authorList>
            <consortium name="US DOE Joint Genome Institute (JGI-PGF)"/>
            <person name="Walter F."/>
            <person name="Albersmeier A."/>
            <person name="Kalinowski J."/>
            <person name="Ruckert C."/>
        </authorList>
    </citation>
    <scope>NUCLEOTIDE SEQUENCE</scope>
    <source>
        <strain evidence="2">CGMCC 1.15447</strain>
    </source>
</reference>
<gene>
    <name evidence="2" type="ORF">GCM10011507_28820</name>
</gene>
<sequence>MDQQTKAALKRDQFIDTTQHGLEWATEHRSGVIAGSIIAGIVILVAIVSGFIYSSRSSAATDLFGQAMAEYQTPLADPGQPVPPGTKTYSSAADRAKAANQIFMQAADKYGMIPEGRLAKYFGGITYMEAGENDLAETTLKQVADSWDSNIAALAKFALADLYRRTNRDQQAIDLYNDLTAKPTSTVPAGLAQLQLAELYTAEGKPDQAKRIYAELKDKDAKGAVGAIAAQKLNPSAQQ</sequence>
<dbReference type="InterPro" id="IPR019734">
    <property type="entry name" value="TPR_rpt"/>
</dbReference>
<dbReference type="InterPro" id="IPR011990">
    <property type="entry name" value="TPR-like_helical_dom_sf"/>
</dbReference>
<evidence type="ECO:0000256" key="1">
    <source>
        <dbReference type="SAM" id="Phobius"/>
    </source>
</evidence>
<keyword evidence="1" id="KW-0472">Membrane</keyword>
<dbReference type="AlphaFoldDB" id="A0A916RZU8"/>
<name>A0A916RZU8_9BACT</name>
<keyword evidence="1" id="KW-1133">Transmembrane helix</keyword>
<feature type="transmembrane region" description="Helical" evidence="1">
    <location>
        <begin position="32"/>
        <end position="53"/>
    </location>
</feature>
<dbReference type="Pfam" id="PF13176">
    <property type="entry name" value="TPR_7"/>
    <property type="match status" value="1"/>
</dbReference>
<dbReference type="EMBL" id="BMJB01000002">
    <property type="protein sequence ID" value="GGA75696.1"/>
    <property type="molecule type" value="Genomic_DNA"/>
</dbReference>
<reference evidence="2" key="2">
    <citation type="submission" date="2020-09" db="EMBL/GenBank/DDBJ databases">
        <authorList>
            <person name="Sun Q."/>
            <person name="Zhou Y."/>
        </authorList>
    </citation>
    <scope>NUCLEOTIDE SEQUENCE</scope>
    <source>
        <strain evidence="2">CGMCC 1.15447</strain>
    </source>
</reference>
<dbReference type="SUPFAM" id="SSF48452">
    <property type="entry name" value="TPR-like"/>
    <property type="match status" value="1"/>
</dbReference>
<evidence type="ECO:0000313" key="2">
    <source>
        <dbReference type="EMBL" id="GGA75696.1"/>
    </source>
</evidence>
<dbReference type="RefSeq" id="WP_188760213.1">
    <property type="nucleotide sequence ID" value="NZ_BMJB01000002.1"/>
</dbReference>
<protein>
    <recommendedName>
        <fullName evidence="4">Tetratricopeptide repeat-like domain-containing protein</fullName>
    </recommendedName>
</protein>